<name>A0A9N9JMW5_9GLOM</name>
<feature type="region of interest" description="Disordered" evidence="1">
    <location>
        <begin position="79"/>
        <end position="105"/>
    </location>
</feature>
<evidence type="ECO:0000313" key="3">
    <source>
        <dbReference type="Proteomes" id="UP000789396"/>
    </source>
</evidence>
<dbReference type="AlphaFoldDB" id="A0A9N9JMW5"/>
<keyword evidence="3" id="KW-1185">Reference proteome</keyword>
<protein>
    <submittedName>
        <fullName evidence="2">2820_t:CDS:1</fullName>
    </submittedName>
</protein>
<dbReference type="EMBL" id="CAJVPZ010057165">
    <property type="protein sequence ID" value="CAG8786541.1"/>
    <property type="molecule type" value="Genomic_DNA"/>
</dbReference>
<reference evidence="2" key="1">
    <citation type="submission" date="2021-06" db="EMBL/GenBank/DDBJ databases">
        <authorList>
            <person name="Kallberg Y."/>
            <person name="Tangrot J."/>
            <person name="Rosling A."/>
        </authorList>
    </citation>
    <scope>NUCLEOTIDE SEQUENCE</scope>
    <source>
        <strain evidence="2">IN212</strain>
    </source>
</reference>
<accession>A0A9N9JMW5</accession>
<evidence type="ECO:0000313" key="2">
    <source>
        <dbReference type="EMBL" id="CAG8786541.1"/>
    </source>
</evidence>
<proteinExistence type="predicted"/>
<dbReference type="OrthoDB" id="10558965at2759"/>
<comment type="caution">
    <text evidence="2">The sequence shown here is derived from an EMBL/GenBank/DDBJ whole genome shotgun (WGS) entry which is preliminary data.</text>
</comment>
<sequence>LTQDLCECDTYQKPPHDKTPQQVFNRIYNPNNIQTNQKLFLQNCNRLFAHNCDFNQSFNFNLCSTCYSRYNYVKKSSTDVSSASKSTSNHAKKKSVSNPSVISVSDDDSDFSMGSVLSEEDSNLDLKFQVK</sequence>
<evidence type="ECO:0000256" key="1">
    <source>
        <dbReference type="SAM" id="MobiDB-lite"/>
    </source>
</evidence>
<feature type="non-terminal residue" evidence="2">
    <location>
        <position position="1"/>
    </location>
</feature>
<dbReference type="Proteomes" id="UP000789396">
    <property type="component" value="Unassembled WGS sequence"/>
</dbReference>
<feature type="compositionally biased region" description="Low complexity" evidence="1">
    <location>
        <begin position="79"/>
        <end position="88"/>
    </location>
</feature>
<feature type="non-terminal residue" evidence="2">
    <location>
        <position position="131"/>
    </location>
</feature>
<organism evidence="2 3">
    <name type="scientific">Racocetra fulgida</name>
    <dbReference type="NCBI Taxonomy" id="60492"/>
    <lineage>
        <taxon>Eukaryota</taxon>
        <taxon>Fungi</taxon>
        <taxon>Fungi incertae sedis</taxon>
        <taxon>Mucoromycota</taxon>
        <taxon>Glomeromycotina</taxon>
        <taxon>Glomeromycetes</taxon>
        <taxon>Diversisporales</taxon>
        <taxon>Gigasporaceae</taxon>
        <taxon>Racocetra</taxon>
    </lineage>
</organism>
<gene>
    <name evidence="2" type="ORF">RFULGI_LOCUS16309</name>
</gene>